<gene>
    <name evidence="1" type="ORF">AUQ44_01610</name>
</gene>
<organism evidence="1 2">
    <name type="scientific">Vibrio cidicii</name>
    <dbReference type="NCBI Taxonomy" id="1763883"/>
    <lineage>
        <taxon>Bacteria</taxon>
        <taxon>Pseudomonadati</taxon>
        <taxon>Pseudomonadota</taxon>
        <taxon>Gammaproteobacteria</taxon>
        <taxon>Vibrionales</taxon>
        <taxon>Vibrionaceae</taxon>
        <taxon>Vibrio</taxon>
    </lineage>
</organism>
<name>A0A151JG38_9VIBR</name>
<evidence type="ECO:0000313" key="2">
    <source>
        <dbReference type="Proteomes" id="UP000075349"/>
    </source>
</evidence>
<dbReference type="EMBL" id="LOMK01000001">
    <property type="protein sequence ID" value="KYN24626.1"/>
    <property type="molecule type" value="Genomic_DNA"/>
</dbReference>
<proteinExistence type="predicted"/>
<protein>
    <submittedName>
        <fullName evidence="1">Uncharacterized protein</fullName>
    </submittedName>
</protein>
<dbReference type="AlphaFoldDB" id="A0A151JG38"/>
<reference evidence="2" key="1">
    <citation type="submission" date="2015-12" db="EMBL/GenBank/DDBJ databases">
        <authorList>
            <person name="Tarr C.L."/>
            <person name="Gladney L.M."/>
        </authorList>
    </citation>
    <scope>NUCLEOTIDE SEQUENCE [LARGE SCALE GENOMIC DNA]</scope>
    <source>
        <strain evidence="2">2756-81</strain>
    </source>
</reference>
<evidence type="ECO:0000313" key="1">
    <source>
        <dbReference type="EMBL" id="KYN24626.1"/>
    </source>
</evidence>
<comment type="caution">
    <text evidence="1">The sequence shown here is derived from an EMBL/GenBank/DDBJ whole genome shotgun (WGS) entry which is preliminary data.</text>
</comment>
<sequence>MKEKIKFLKLIATIFCCLLLLKIISQPYIPDYYGDFIRDITPSSSIEVTYGDNKLYYKGKLGWQGLECLSSFKEKGMLPYGTDQKFYVKVSGTHNVHYITINILRGQARSYQLWGKYSNSDGSFYAKSGRVDLVKRCLVTSTGIAIDVK</sequence>
<dbReference type="Proteomes" id="UP000075349">
    <property type="component" value="Unassembled WGS sequence"/>
</dbReference>
<accession>A0A151JG38</accession>